<keyword evidence="1" id="KW-1133">Transmembrane helix</keyword>
<keyword evidence="1" id="KW-0472">Membrane</keyword>
<accession>A0AAW1PE20</accession>
<evidence type="ECO:0000313" key="2">
    <source>
        <dbReference type="EMBL" id="KAK9808173.1"/>
    </source>
</evidence>
<feature type="transmembrane region" description="Helical" evidence="1">
    <location>
        <begin position="21"/>
        <end position="40"/>
    </location>
</feature>
<evidence type="ECO:0000313" key="3">
    <source>
        <dbReference type="Proteomes" id="UP001465755"/>
    </source>
</evidence>
<sequence>MSLVPPRSCTSVRSTSCSRRHLQQLLLSFVAGIIVTYAGLRYPYRLSREALQLHTDFARLCPAAPEFSLAPMALARVTGNHSATTDRLIVCTRHDEDTSWLDVYLSDVPHVIYQVDDPDKTEGAQHATLSNKGNEAMGYLQFIIDYYDRLPASIAFVHGHRFGWHLEDHVPLMRRLRWDTVAVPFANLRFETGPDHHLKFSCEVDKGQHPDVFDCDWVGGHLRPGNYTIRNSQDIYVGNKDEWADSVELEQVWNQTFAAEMGAIPKELHAPCCAEFIVARKRILAHPLAFYVHLRNWIQHTELDRYRSGRVFEYMWHHMFGEPAVIQPVPECELLICEMMTL</sequence>
<protein>
    <submittedName>
        <fullName evidence="2">Uncharacterized protein</fullName>
    </submittedName>
</protein>
<dbReference type="InterPro" id="IPR021838">
    <property type="entry name" value="DUF3431"/>
</dbReference>
<keyword evidence="1" id="KW-0812">Transmembrane</keyword>
<gene>
    <name evidence="2" type="ORF">WJX73_005073</name>
</gene>
<dbReference type="EMBL" id="JALJOQ010000026">
    <property type="protein sequence ID" value="KAK9808173.1"/>
    <property type="molecule type" value="Genomic_DNA"/>
</dbReference>
<dbReference type="PANTHER" id="PTHR37490:SF2">
    <property type="match status" value="1"/>
</dbReference>
<evidence type="ECO:0000256" key="1">
    <source>
        <dbReference type="SAM" id="Phobius"/>
    </source>
</evidence>
<organism evidence="2 3">
    <name type="scientific">Symbiochloris irregularis</name>
    <dbReference type="NCBI Taxonomy" id="706552"/>
    <lineage>
        <taxon>Eukaryota</taxon>
        <taxon>Viridiplantae</taxon>
        <taxon>Chlorophyta</taxon>
        <taxon>core chlorophytes</taxon>
        <taxon>Trebouxiophyceae</taxon>
        <taxon>Trebouxiales</taxon>
        <taxon>Trebouxiaceae</taxon>
        <taxon>Symbiochloris</taxon>
    </lineage>
</organism>
<keyword evidence="3" id="KW-1185">Reference proteome</keyword>
<dbReference type="PANTHER" id="PTHR37490">
    <property type="entry name" value="EXPRESSED PROTEIN"/>
    <property type="match status" value="1"/>
</dbReference>
<dbReference type="Proteomes" id="UP001465755">
    <property type="component" value="Unassembled WGS sequence"/>
</dbReference>
<comment type="caution">
    <text evidence="2">The sequence shown here is derived from an EMBL/GenBank/DDBJ whole genome shotgun (WGS) entry which is preliminary data.</text>
</comment>
<proteinExistence type="predicted"/>
<dbReference type="AlphaFoldDB" id="A0AAW1PE20"/>
<dbReference type="Pfam" id="PF11913">
    <property type="entry name" value="DUF3431"/>
    <property type="match status" value="1"/>
</dbReference>
<name>A0AAW1PE20_9CHLO</name>
<reference evidence="2 3" key="1">
    <citation type="journal article" date="2024" name="Nat. Commun.">
        <title>Phylogenomics reveals the evolutionary origins of lichenization in chlorophyte algae.</title>
        <authorList>
            <person name="Puginier C."/>
            <person name="Libourel C."/>
            <person name="Otte J."/>
            <person name="Skaloud P."/>
            <person name="Haon M."/>
            <person name="Grisel S."/>
            <person name="Petersen M."/>
            <person name="Berrin J.G."/>
            <person name="Delaux P.M."/>
            <person name="Dal Grande F."/>
            <person name="Keller J."/>
        </authorList>
    </citation>
    <scope>NUCLEOTIDE SEQUENCE [LARGE SCALE GENOMIC DNA]</scope>
    <source>
        <strain evidence="2 3">SAG 2036</strain>
    </source>
</reference>